<reference evidence="1 2" key="1">
    <citation type="submission" date="2007-09" db="EMBL/GenBank/DDBJ databases">
        <title>Draft genome sequence of Faecalibacterium prausnitzii M21/2.</title>
        <authorList>
            <person name="Sudarsanam P."/>
            <person name="Ley R."/>
            <person name="Guruge J."/>
            <person name="Turnbaugh P.J."/>
            <person name="Mahowald M."/>
            <person name="Liep D."/>
            <person name="Gordon J."/>
        </authorList>
    </citation>
    <scope>NUCLEOTIDE SEQUENCE [LARGE SCALE GENOMIC DNA]</scope>
    <source>
        <strain evidence="1 2">M21/2</strain>
    </source>
</reference>
<dbReference type="AlphaFoldDB" id="A8S6L7"/>
<gene>
    <name evidence="1" type="ORF">FAEPRAM212_00239</name>
</gene>
<dbReference type="HOGENOM" id="CLU_3025572_0_0_9"/>
<reference evidence="1 2" key="2">
    <citation type="submission" date="2007-09" db="EMBL/GenBank/DDBJ databases">
        <authorList>
            <person name="Fulton L."/>
            <person name="Clifton S."/>
            <person name="Fulton B."/>
            <person name="Xu J."/>
            <person name="Minx P."/>
            <person name="Pepin K.H."/>
            <person name="Johnson M."/>
            <person name="Thiruvilangam P."/>
            <person name="Bhonagiri V."/>
            <person name="Nash W.E."/>
            <person name="Mardis E.R."/>
            <person name="Wilson R.K."/>
        </authorList>
    </citation>
    <scope>NUCLEOTIDE SEQUENCE [LARGE SCALE GENOMIC DNA]</scope>
    <source>
        <strain evidence="1 2">M21/2</strain>
    </source>
</reference>
<comment type="caution">
    <text evidence="1">The sequence shown here is derived from an EMBL/GenBank/DDBJ whole genome shotgun (WGS) entry which is preliminary data.</text>
</comment>
<sequence length="55" mass="6854">MISEKSGEFYLKVWYNYNNFRKYRERAREGLIWNAENPRKRRWCWQAAVRAAAIR</sequence>
<organism evidence="1 2">
    <name type="scientific">Faecalibacterium prausnitzii M21/2</name>
    <dbReference type="NCBI Taxonomy" id="411485"/>
    <lineage>
        <taxon>Bacteria</taxon>
        <taxon>Bacillati</taxon>
        <taxon>Bacillota</taxon>
        <taxon>Clostridia</taxon>
        <taxon>Eubacteriales</taxon>
        <taxon>Oscillospiraceae</taxon>
        <taxon>Faecalibacterium</taxon>
    </lineage>
</organism>
<proteinExistence type="predicted"/>
<evidence type="ECO:0000313" key="2">
    <source>
        <dbReference type="Proteomes" id="UP000005945"/>
    </source>
</evidence>
<protein>
    <submittedName>
        <fullName evidence="1">Uncharacterized protein</fullName>
    </submittedName>
</protein>
<dbReference type="Proteomes" id="UP000005945">
    <property type="component" value="Unassembled WGS sequence"/>
</dbReference>
<name>A8S6L7_9FIRM</name>
<accession>A8S6L7</accession>
<evidence type="ECO:0000313" key="1">
    <source>
        <dbReference type="EMBL" id="EDP22930.1"/>
    </source>
</evidence>
<dbReference type="EMBL" id="ABED02000014">
    <property type="protein sequence ID" value="EDP22930.1"/>
    <property type="molecule type" value="Genomic_DNA"/>
</dbReference>